<evidence type="ECO:0000313" key="8">
    <source>
        <dbReference type="EMBL" id="KAK1934733.1"/>
    </source>
</evidence>
<evidence type="ECO:0000256" key="1">
    <source>
        <dbReference type="ARBA" id="ARBA00004141"/>
    </source>
</evidence>
<dbReference type="InterPro" id="IPR005045">
    <property type="entry name" value="CDC50/LEM3_fam"/>
</dbReference>
<protein>
    <submittedName>
        <fullName evidence="8">Uncharacterized protein</fullName>
    </submittedName>
</protein>
<comment type="caution">
    <text evidence="8">The sequence shown here is derived from an EMBL/GenBank/DDBJ whole genome shotgun (WGS) entry which is preliminary data.</text>
</comment>
<evidence type="ECO:0000313" key="9">
    <source>
        <dbReference type="Proteomes" id="UP001195914"/>
    </source>
</evidence>
<keyword evidence="5 6" id="KW-0472">Membrane</keyword>
<gene>
    <name evidence="8" type="ORF">X943_000579</name>
</gene>
<evidence type="ECO:0000256" key="7">
    <source>
        <dbReference type="SAM" id="Phobius"/>
    </source>
</evidence>
<dbReference type="PANTHER" id="PTHR10926:SF0">
    <property type="entry name" value="CDC50, ISOFORM A"/>
    <property type="match status" value="1"/>
</dbReference>
<keyword evidence="4 7" id="KW-1133">Transmembrane helix</keyword>
<evidence type="ECO:0000256" key="3">
    <source>
        <dbReference type="ARBA" id="ARBA00022692"/>
    </source>
</evidence>
<dbReference type="Pfam" id="PF03381">
    <property type="entry name" value="CDC50"/>
    <property type="match status" value="1"/>
</dbReference>
<dbReference type="PROSITE" id="PS51257">
    <property type="entry name" value="PROKAR_LIPOPROTEIN"/>
    <property type="match status" value="1"/>
</dbReference>
<organism evidence="8 9">
    <name type="scientific">Babesia divergens</name>
    <dbReference type="NCBI Taxonomy" id="32595"/>
    <lineage>
        <taxon>Eukaryota</taxon>
        <taxon>Sar</taxon>
        <taxon>Alveolata</taxon>
        <taxon>Apicomplexa</taxon>
        <taxon>Aconoidasida</taxon>
        <taxon>Piroplasmida</taxon>
        <taxon>Babesiidae</taxon>
        <taxon>Babesia</taxon>
    </lineage>
</organism>
<dbReference type="PIRSF" id="PIRSF015840">
    <property type="entry name" value="DUF284_TM_euk"/>
    <property type="match status" value="1"/>
</dbReference>
<dbReference type="GO" id="GO:0005886">
    <property type="term" value="C:plasma membrane"/>
    <property type="evidence" value="ECO:0007669"/>
    <property type="project" value="TreeGrafter"/>
</dbReference>
<dbReference type="Proteomes" id="UP001195914">
    <property type="component" value="Unassembled WGS sequence"/>
</dbReference>
<keyword evidence="3 7" id="KW-0812">Transmembrane</keyword>
<dbReference type="GO" id="GO:0005783">
    <property type="term" value="C:endoplasmic reticulum"/>
    <property type="evidence" value="ECO:0007669"/>
    <property type="project" value="TreeGrafter"/>
</dbReference>
<reference evidence="8" key="1">
    <citation type="journal article" date="2014" name="Nucleic Acids Res.">
        <title>The evolutionary dynamics of variant antigen genes in Babesia reveal a history of genomic innovation underlying host-parasite interaction.</title>
        <authorList>
            <person name="Jackson A.P."/>
            <person name="Otto T.D."/>
            <person name="Darby A."/>
            <person name="Ramaprasad A."/>
            <person name="Xia D."/>
            <person name="Echaide I.E."/>
            <person name="Farber M."/>
            <person name="Gahlot S."/>
            <person name="Gamble J."/>
            <person name="Gupta D."/>
            <person name="Gupta Y."/>
            <person name="Jackson L."/>
            <person name="Malandrin L."/>
            <person name="Malas T.B."/>
            <person name="Moussa E."/>
            <person name="Nair M."/>
            <person name="Reid A.J."/>
            <person name="Sanders M."/>
            <person name="Sharma J."/>
            <person name="Tracey A."/>
            <person name="Quail M.A."/>
            <person name="Weir W."/>
            <person name="Wastling J.M."/>
            <person name="Hall N."/>
            <person name="Willadsen P."/>
            <person name="Lingelbach K."/>
            <person name="Shiels B."/>
            <person name="Tait A."/>
            <person name="Berriman M."/>
            <person name="Allred D.R."/>
            <person name="Pain A."/>
        </authorList>
    </citation>
    <scope>NUCLEOTIDE SEQUENCE</scope>
    <source>
        <strain evidence="8">1802A</strain>
    </source>
</reference>
<name>A0AAD9LFH8_BABDI</name>
<dbReference type="AlphaFoldDB" id="A0AAD9LFH8"/>
<keyword evidence="9" id="KW-1185">Reference proteome</keyword>
<feature type="transmembrane region" description="Helical" evidence="7">
    <location>
        <begin position="286"/>
        <end position="309"/>
    </location>
</feature>
<sequence length="318" mass="35904">MREYVVSVTPKRAITVLIFTALFLFSCGKSCCCWDLHRLGTILIALSYGAEYCEIPYDVEANDSDMLEFNSTNCPRLKTPLNGFFALYYKLDGYYQNHKEFRRSIDYNQLLGKVVKDVAGISNCRPYLKDDDGRILHPCGAVPHAVFTDRFTIFKDSDGYEEIALDESRASICNSHGVHTLFKNPTTEEVNEFSESVNFWLQEPSMRRSLNMDKPGVGEGVENSHFINWVEISATSTVQKLYGIFHAANIELPIQVRIEVSHRLPSVVKKSVVIEKRSTLGNTGHIMGVIYVIVALIMTLLAAIAFAHVRNTKKDMSK</sequence>
<evidence type="ECO:0000256" key="4">
    <source>
        <dbReference type="ARBA" id="ARBA00022989"/>
    </source>
</evidence>
<comment type="similarity">
    <text evidence="2 6">Belongs to the CDC50/LEM3 family.</text>
</comment>
<evidence type="ECO:0000256" key="5">
    <source>
        <dbReference type="ARBA" id="ARBA00023136"/>
    </source>
</evidence>
<dbReference type="GO" id="GO:0005794">
    <property type="term" value="C:Golgi apparatus"/>
    <property type="evidence" value="ECO:0007669"/>
    <property type="project" value="TreeGrafter"/>
</dbReference>
<evidence type="ECO:0000256" key="6">
    <source>
        <dbReference type="PIRNR" id="PIRNR015840"/>
    </source>
</evidence>
<proteinExistence type="inferred from homology"/>
<reference evidence="8" key="2">
    <citation type="submission" date="2021-05" db="EMBL/GenBank/DDBJ databases">
        <authorList>
            <person name="Pain A."/>
        </authorList>
    </citation>
    <scope>NUCLEOTIDE SEQUENCE</scope>
    <source>
        <strain evidence="8">1802A</strain>
    </source>
</reference>
<dbReference type="PANTHER" id="PTHR10926">
    <property type="entry name" value="CELL CYCLE CONTROL PROTEIN 50"/>
    <property type="match status" value="1"/>
</dbReference>
<comment type="subcellular location">
    <subcellularLocation>
        <location evidence="1">Membrane</location>
        <topology evidence="1">Multi-pass membrane protein</topology>
    </subcellularLocation>
</comment>
<evidence type="ECO:0000256" key="2">
    <source>
        <dbReference type="ARBA" id="ARBA00009457"/>
    </source>
</evidence>
<accession>A0AAD9LFH8</accession>
<dbReference type="EMBL" id="JAHBMH010000062">
    <property type="protein sequence ID" value="KAK1934733.1"/>
    <property type="molecule type" value="Genomic_DNA"/>
</dbReference>